<dbReference type="AlphaFoldDB" id="B7P847"/>
<dbReference type="VEuPathDB" id="VectorBase:ISCP_033365"/>
<evidence type="ECO:0000313" key="2">
    <source>
        <dbReference type="EnsemblMetazoa" id="ISCW002079-PA"/>
    </source>
</evidence>
<accession>B7P847</accession>
<protein>
    <submittedName>
        <fullName evidence="1 2">Uncharacterized protein</fullName>
    </submittedName>
</protein>
<name>B7P847_IXOSC</name>
<dbReference type="Proteomes" id="UP000001555">
    <property type="component" value="Unassembled WGS sequence"/>
</dbReference>
<dbReference type="EnsemblMetazoa" id="ISCW002079-RA">
    <property type="protein sequence ID" value="ISCW002079-PA"/>
    <property type="gene ID" value="ISCW002079"/>
</dbReference>
<evidence type="ECO:0000313" key="3">
    <source>
        <dbReference type="Proteomes" id="UP000001555"/>
    </source>
</evidence>
<dbReference type="PaxDb" id="6945-B7P847"/>
<sequence>MPRRRLLDEPNYVAHDYNSDDRALFREILRLNLHAVVLRSIPKMNDKDTDSASQDEQSYTFLRQVQTSLKATLDLILWRSPPVDTEAARRGIEKETVAKKVYQEELSFVLCVRWHNQPRSNHTNVLANKEPPAS</sequence>
<proteinExistence type="predicted"/>
<dbReference type="InParanoid" id="B7P847"/>
<evidence type="ECO:0000313" key="1">
    <source>
        <dbReference type="EMBL" id="EEC02769.1"/>
    </source>
</evidence>
<dbReference type="EMBL" id="DS655368">
    <property type="protein sequence ID" value="EEC02769.1"/>
    <property type="molecule type" value="Genomic_DNA"/>
</dbReference>
<keyword evidence="3" id="KW-1185">Reference proteome</keyword>
<dbReference type="HOGENOM" id="CLU_1898530_0_0_1"/>
<dbReference type="VEuPathDB" id="VectorBase:ISCI002079"/>
<organism>
    <name type="scientific">Ixodes scapularis</name>
    <name type="common">Black-legged tick</name>
    <name type="synonym">Deer tick</name>
    <dbReference type="NCBI Taxonomy" id="6945"/>
    <lineage>
        <taxon>Eukaryota</taxon>
        <taxon>Metazoa</taxon>
        <taxon>Ecdysozoa</taxon>
        <taxon>Arthropoda</taxon>
        <taxon>Chelicerata</taxon>
        <taxon>Arachnida</taxon>
        <taxon>Acari</taxon>
        <taxon>Parasitiformes</taxon>
        <taxon>Ixodida</taxon>
        <taxon>Ixodoidea</taxon>
        <taxon>Ixodidae</taxon>
        <taxon>Ixodinae</taxon>
        <taxon>Ixodes</taxon>
    </lineage>
</organism>
<dbReference type="EMBL" id="ABJB010409167">
    <property type="status" value="NOT_ANNOTATED_CDS"/>
    <property type="molecule type" value="Genomic_DNA"/>
</dbReference>
<reference evidence="2" key="2">
    <citation type="submission" date="2020-05" db="UniProtKB">
        <authorList>
            <consortium name="EnsemblMetazoa"/>
        </authorList>
    </citation>
    <scope>IDENTIFICATION</scope>
    <source>
        <strain evidence="2">wikel</strain>
    </source>
</reference>
<dbReference type="OrthoDB" id="261614at2759"/>
<reference evidence="1 3" key="1">
    <citation type="submission" date="2008-03" db="EMBL/GenBank/DDBJ databases">
        <title>Annotation of Ixodes scapularis.</title>
        <authorList>
            <consortium name="Ixodes scapularis Genome Project Consortium"/>
            <person name="Caler E."/>
            <person name="Hannick L.I."/>
            <person name="Bidwell S."/>
            <person name="Joardar V."/>
            <person name="Thiagarajan M."/>
            <person name="Amedeo P."/>
            <person name="Galinsky K.J."/>
            <person name="Schobel S."/>
            <person name="Inman J."/>
            <person name="Hostetler J."/>
            <person name="Miller J."/>
            <person name="Hammond M."/>
            <person name="Megy K."/>
            <person name="Lawson D."/>
            <person name="Kodira C."/>
            <person name="Sutton G."/>
            <person name="Meyer J."/>
            <person name="Hill C.A."/>
            <person name="Birren B."/>
            <person name="Nene V."/>
            <person name="Collins F."/>
            <person name="Alarcon-Chaidez F."/>
            <person name="Wikel S."/>
            <person name="Strausberg R."/>
        </authorList>
    </citation>
    <scope>NUCLEOTIDE SEQUENCE [LARGE SCALE GENOMIC DNA]</scope>
    <source>
        <strain evidence="3">Wikel</strain>
        <strain evidence="1">Wikel colony</strain>
    </source>
</reference>
<dbReference type="VEuPathDB" id="VectorBase:ISCW002079"/>
<gene>
    <name evidence="1" type="ORF">IscW_ISCW002079</name>
</gene>